<protein>
    <submittedName>
        <fullName evidence="1">DUF935 family protein</fullName>
    </submittedName>
</protein>
<dbReference type="Pfam" id="PF06074">
    <property type="entry name" value="Portal_Mu"/>
    <property type="match status" value="1"/>
</dbReference>
<keyword evidence="2" id="KW-1185">Reference proteome</keyword>
<evidence type="ECO:0000313" key="1">
    <source>
        <dbReference type="EMBL" id="MBD8008772.1"/>
    </source>
</evidence>
<dbReference type="InterPro" id="IPR009279">
    <property type="entry name" value="Portal_Mu"/>
</dbReference>
<dbReference type="RefSeq" id="WP_191730659.1">
    <property type="nucleotide sequence ID" value="NZ_JACSPT010000005.1"/>
</dbReference>
<dbReference type="EMBL" id="JACSPT010000005">
    <property type="protein sequence ID" value="MBD8008772.1"/>
    <property type="molecule type" value="Genomic_DNA"/>
</dbReference>
<comment type="caution">
    <text evidence="1">The sequence shown here is derived from an EMBL/GenBank/DDBJ whole genome shotgun (WGS) entry which is preliminary data.</text>
</comment>
<reference evidence="1 2" key="1">
    <citation type="submission" date="2020-08" db="EMBL/GenBank/DDBJ databases">
        <title>A Genomic Blueprint of the Chicken Gut Microbiome.</title>
        <authorList>
            <person name="Gilroy R."/>
            <person name="Ravi A."/>
            <person name="Getino M."/>
            <person name="Pursley I."/>
            <person name="Horton D.L."/>
            <person name="Alikhan N.-F."/>
            <person name="Baker D."/>
            <person name="Gharbi K."/>
            <person name="Hall N."/>
            <person name="Watson M."/>
            <person name="Adriaenssens E.M."/>
            <person name="Foster-Nyarko E."/>
            <person name="Jarju S."/>
            <person name="Secka A."/>
            <person name="Antonio M."/>
            <person name="Oren A."/>
            <person name="Chaudhuri R."/>
            <person name="La Ragione R.M."/>
            <person name="Hildebrand F."/>
            <person name="Pallen M.J."/>
        </authorList>
    </citation>
    <scope>NUCLEOTIDE SEQUENCE [LARGE SCALE GENOMIC DNA]</scope>
    <source>
        <strain evidence="1 2">Sa1BUA6</strain>
    </source>
</reference>
<sequence length="494" mass="56328">MSKKRKKPENAKPEAGALYSHEAEQALISYLTKMPDGDEVLRKAGVTRPRLKVMMYDDEIYQAVEKRQDKLESAPWRIEPIDRPESKIIMEHLREWWSEILLGTQNARWYGYSVLEAIYSKPEEPCMHIEGNTITPFIGFKWIGEKPMQWYEPKNDGRLILLENYNTARKDQEVDQRFKHFLTRCKPTFENPYGEALLSRLYWVWFFKTSGFKFWAKFVEKFGLPMLVGKTAGKTTDMRDALLRAHASSVIALSGTDSVEIQTANTNGNASQTFEVFDKNLERRIQKVILGQTLTSGTDGSGSRALGDVHLEVQNSKYKADVRMIMPTIQAIINALCDINGWERHRVIIGEEKSLEEPKADRDVKLKNAGAVLTPQYFKREYGLEEGDVIEQVQTGFNQFTALPRQAFSFKASVNKLSPEQQEVEELTDSQGELQLLKPDQVKELVFKSDSPESLAYNLMQLIPSATQTQFTANLDQALYAADVLGYVTAQNGK</sequence>
<accession>A0ABR8VVG8</accession>
<proteinExistence type="predicted"/>
<dbReference type="Proteomes" id="UP000621930">
    <property type="component" value="Unassembled WGS sequence"/>
</dbReference>
<evidence type="ECO:0000313" key="2">
    <source>
        <dbReference type="Proteomes" id="UP000621930"/>
    </source>
</evidence>
<gene>
    <name evidence="1" type="ORF">H9629_05370</name>
</gene>
<organism evidence="1 2">
    <name type="scientific">Acinetobacter pecorum</name>
    <dbReference type="NCBI Taxonomy" id="2762215"/>
    <lineage>
        <taxon>Bacteria</taxon>
        <taxon>Pseudomonadati</taxon>
        <taxon>Pseudomonadota</taxon>
        <taxon>Gammaproteobacteria</taxon>
        <taxon>Moraxellales</taxon>
        <taxon>Moraxellaceae</taxon>
        <taxon>Acinetobacter</taxon>
    </lineage>
</organism>
<name>A0ABR8VVG8_9GAMM</name>